<proteinExistence type="predicted"/>
<evidence type="ECO:0000313" key="4">
    <source>
        <dbReference type="Proteomes" id="UP000543836"/>
    </source>
</evidence>
<dbReference type="Pfam" id="PF13531">
    <property type="entry name" value="SBP_bac_11"/>
    <property type="match status" value="1"/>
</dbReference>
<dbReference type="InterPro" id="IPR036465">
    <property type="entry name" value="vWFA_dom_sf"/>
</dbReference>
<feature type="chain" id="PRO_5031015684" evidence="1">
    <location>
        <begin position="29"/>
        <end position="526"/>
    </location>
</feature>
<keyword evidence="1" id="KW-0732">Signal</keyword>
<dbReference type="AlphaFoldDB" id="A0A7W7EL71"/>
<dbReference type="PROSITE" id="PS51257">
    <property type="entry name" value="PROKAR_LIPOPROTEIN"/>
    <property type="match status" value="1"/>
</dbReference>
<protein>
    <submittedName>
        <fullName evidence="3">Ca-activated chloride channel family protein</fullName>
    </submittedName>
</protein>
<dbReference type="SMART" id="SM00327">
    <property type="entry name" value="VWA"/>
    <property type="match status" value="1"/>
</dbReference>
<dbReference type="EMBL" id="JACIIG010000009">
    <property type="protein sequence ID" value="MBB4569671.1"/>
    <property type="molecule type" value="Genomic_DNA"/>
</dbReference>
<feature type="signal peptide" evidence="1">
    <location>
        <begin position="1"/>
        <end position="28"/>
    </location>
</feature>
<accession>A0A7W7EL71</accession>
<organism evidence="3 4">
    <name type="scientific">Rhizobium leucaenae</name>
    <dbReference type="NCBI Taxonomy" id="29450"/>
    <lineage>
        <taxon>Bacteria</taxon>
        <taxon>Pseudomonadati</taxon>
        <taxon>Pseudomonadota</taxon>
        <taxon>Alphaproteobacteria</taxon>
        <taxon>Hyphomicrobiales</taxon>
        <taxon>Rhizobiaceae</taxon>
        <taxon>Rhizobium/Agrobacterium group</taxon>
        <taxon>Rhizobium</taxon>
    </lineage>
</organism>
<gene>
    <name evidence="3" type="ORF">GGE60_003795</name>
</gene>
<comment type="caution">
    <text evidence="3">The sequence shown here is derived from an EMBL/GenBank/DDBJ whole genome shotgun (WGS) entry which is preliminary data.</text>
</comment>
<dbReference type="InterPro" id="IPR002035">
    <property type="entry name" value="VWF_A"/>
</dbReference>
<evidence type="ECO:0000256" key="1">
    <source>
        <dbReference type="SAM" id="SignalP"/>
    </source>
</evidence>
<dbReference type="Pfam" id="PF00092">
    <property type="entry name" value="VWA"/>
    <property type="match status" value="1"/>
</dbReference>
<sequence>MSGMMIRTLLTGLALTAALALTGCNSGAGPKFSIVSGSENTVIQPIVEEFCKQKSATCSFTYEGTLDIGLALQSDKGVEQDAVWPASSVWVDMFDTKRRVKTLASVAQTPVILGVRKSKAQALGWIGKPVFMKDILAPVNSGSLKFLMTSATQSNSGASAYLAMLSSALGNKPVIEPGDLDKADVQGTVRALLAGVERSSGSSGWLADLYTESVSKGTLYDAMWNYEAVLKEANDKLIGMGKEPLYAIYPADGVAIADSPIGFIDHGRGPEVETFFNELVAYLRSAPVQKRIADTGRRIPLGDVAAKADPNWNFDPNRLVTAIRMPEPAVIRQALDLYQGALRKPSLTALCLDFSGSMGGMGENQLQAAMRFLFNPDETGKVLAQWTPADRIMVIPFDSRVRTTFSATGDPAQQKSLVDKVSLQHADGGTDMYACASRALDRMRDTPNLSSYLPAIVIMTDGKSEDASRDFLSEWMATNPHVPVFGITFGDADKSQLDALAKATSGRVFDGRGDLVSAFRAVRGYN</sequence>
<evidence type="ECO:0000259" key="2">
    <source>
        <dbReference type="PROSITE" id="PS50234"/>
    </source>
</evidence>
<dbReference type="CDD" id="cd00198">
    <property type="entry name" value="vWFA"/>
    <property type="match status" value="1"/>
</dbReference>
<dbReference type="Gene3D" id="3.40.50.410">
    <property type="entry name" value="von Willebrand factor, type A domain"/>
    <property type="match status" value="1"/>
</dbReference>
<dbReference type="Proteomes" id="UP000543836">
    <property type="component" value="Unassembled WGS sequence"/>
</dbReference>
<name>A0A7W7EL71_9HYPH</name>
<dbReference type="SUPFAM" id="SSF53850">
    <property type="entry name" value="Periplasmic binding protein-like II"/>
    <property type="match status" value="1"/>
</dbReference>
<keyword evidence="4" id="KW-1185">Reference proteome</keyword>
<feature type="domain" description="VWFA" evidence="2">
    <location>
        <begin position="347"/>
        <end position="509"/>
    </location>
</feature>
<evidence type="ECO:0000313" key="3">
    <source>
        <dbReference type="EMBL" id="MBB4569671.1"/>
    </source>
</evidence>
<reference evidence="3 4" key="1">
    <citation type="submission" date="2020-08" db="EMBL/GenBank/DDBJ databases">
        <title>Genomic Encyclopedia of Type Strains, Phase IV (KMG-V): Genome sequencing to study the core and pangenomes of soil and plant-associated prokaryotes.</title>
        <authorList>
            <person name="Whitman W."/>
        </authorList>
    </citation>
    <scope>NUCLEOTIDE SEQUENCE [LARGE SCALE GENOMIC DNA]</scope>
    <source>
        <strain evidence="3 4">SEMIA 492</strain>
    </source>
</reference>
<dbReference type="PROSITE" id="PS50234">
    <property type="entry name" value="VWFA"/>
    <property type="match status" value="1"/>
</dbReference>
<dbReference type="SUPFAM" id="SSF53300">
    <property type="entry name" value="vWA-like"/>
    <property type="match status" value="1"/>
</dbReference>